<dbReference type="PANTHER" id="PTHR20932">
    <property type="entry name" value="LYSM AND PUTATIVE PEPTIDOGLYCAN-BINDING DOMAIN-CONTAINING PROTEIN"/>
    <property type="match status" value="1"/>
</dbReference>
<feature type="region of interest" description="Disordered" evidence="1">
    <location>
        <begin position="505"/>
        <end position="571"/>
    </location>
</feature>
<feature type="compositionally biased region" description="Low complexity" evidence="1">
    <location>
        <begin position="40"/>
        <end position="64"/>
    </location>
</feature>
<feature type="compositionally biased region" description="Polar residues" evidence="1">
    <location>
        <begin position="541"/>
        <end position="551"/>
    </location>
</feature>
<organism evidence="3 4">
    <name type="scientific">Sporisorium reilianum f. sp. reilianum</name>
    <dbReference type="NCBI Taxonomy" id="72559"/>
    <lineage>
        <taxon>Eukaryota</taxon>
        <taxon>Fungi</taxon>
        <taxon>Dikarya</taxon>
        <taxon>Basidiomycota</taxon>
        <taxon>Ustilaginomycotina</taxon>
        <taxon>Ustilaginomycetes</taxon>
        <taxon>Ustilaginales</taxon>
        <taxon>Ustilaginaceae</taxon>
        <taxon>Sporisorium</taxon>
    </lineage>
</organism>
<gene>
    <name evidence="3" type="ORF">SRS1_12993</name>
</gene>
<dbReference type="Gene3D" id="3.10.350.10">
    <property type="entry name" value="LysM domain"/>
    <property type="match status" value="1"/>
</dbReference>
<dbReference type="PROSITE" id="PS51782">
    <property type="entry name" value="LYSM"/>
    <property type="match status" value="1"/>
</dbReference>
<evidence type="ECO:0000313" key="3">
    <source>
        <dbReference type="EMBL" id="SJX62145.1"/>
    </source>
</evidence>
<feature type="compositionally biased region" description="Polar residues" evidence="1">
    <location>
        <begin position="728"/>
        <end position="754"/>
    </location>
</feature>
<dbReference type="InterPro" id="IPR018392">
    <property type="entry name" value="LysM"/>
</dbReference>
<dbReference type="EMBL" id="LT795057">
    <property type="protein sequence ID" value="SJX62145.1"/>
    <property type="molecule type" value="Genomic_DNA"/>
</dbReference>
<dbReference type="PANTHER" id="PTHR20932:SF8">
    <property type="entry name" value="LD22649P"/>
    <property type="match status" value="1"/>
</dbReference>
<feature type="compositionally biased region" description="Low complexity" evidence="1">
    <location>
        <begin position="692"/>
        <end position="718"/>
    </location>
</feature>
<feature type="region of interest" description="Disordered" evidence="1">
    <location>
        <begin position="469"/>
        <end position="488"/>
    </location>
</feature>
<feature type="compositionally biased region" description="Low complexity" evidence="1">
    <location>
        <begin position="201"/>
        <end position="217"/>
    </location>
</feature>
<reference evidence="3 4" key="1">
    <citation type="submission" date="2017-02" db="EMBL/GenBank/DDBJ databases">
        <authorList>
            <person name="Peterson S.W."/>
        </authorList>
    </citation>
    <scope>NUCLEOTIDE SEQUENCE [LARGE SCALE GENOMIC DNA]</scope>
    <source>
        <strain evidence="3 4">SRS1_H2-8</strain>
    </source>
</reference>
<protein>
    <recommendedName>
        <fullName evidence="2">LysM domain-containing protein</fullName>
    </recommendedName>
</protein>
<accession>A0A2N8UAV5</accession>
<feature type="region of interest" description="Disordered" evidence="1">
    <location>
        <begin position="145"/>
        <end position="180"/>
    </location>
</feature>
<feature type="region of interest" description="Disordered" evidence="1">
    <location>
        <begin position="1"/>
        <end position="103"/>
    </location>
</feature>
<evidence type="ECO:0000259" key="2">
    <source>
        <dbReference type="PROSITE" id="PS51782"/>
    </source>
</evidence>
<feature type="compositionally biased region" description="Basic and acidic residues" evidence="1">
    <location>
        <begin position="758"/>
        <end position="768"/>
    </location>
</feature>
<feature type="compositionally biased region" description="Polar residues" evidence="1">
    <location>
        <begin position="505"/>
        <end position="522"/>
    </location>
</feature>
<feature type="region of interest" description="Disordered" evidence="1">
    <location>
        <begin position="413"/>
        <end position="436"/>
    </location>
</feature>
<dbReference type="InterPro" id="IPR036779">
    <property type="entry name" value="LysM_dom_sf"/>
</dbReference>
<feature type="region of interest" description="Disordered" evidence="1">
    <location>
        <begin position="678"/>
        <end position="768"/>
    </location>
</feature>
<dbReference type="Proteomes" id="UP000239563">
    <property type="component" value="Chromosome IV"/>
</dbReference>
<feature type="domain" description="LysM" evidence="2">
    <location>
        <begin position="232"/>
        <end position="276"/>
    </location>
</feature>
<feature type="region of interest" description="Disordered" evidence="1">
    <location>
        <begin position="198"/>
        <end position="217"/>
    </location>
</feature>
<evidence type="ECO:0000256" key="1">
    <source>
        <dbReference type="SAM" id="MobiDB-lite"/>
    </source>
</evidence>
<dbReference type="AlphaFoldDB" id="A0A2N8UAV5"/>
<feature type="region of interest" description="Disordered" evidence="1">
    <location>
        <begin position="626"/>
        <end position="651"/>
    </location>
</feature>
<evidence type="ECO:0000313" key="4">
    <source>
        <dbReference type="Proteomes" id="UP000239563"/>
    </source>
</evidence>
<sequence>MSASSSSSSSSTSPWLAASSANNNDDMDPWATTSIIDSDLLAPHHQQQRQQLRSRRSSPSLVVAPTTNAQVVDRHPLRSPSPGQGVAGPSKLDRPQAAPRRPSAVASEWKAISAGLAGLFGGGSSGAASSSSNYRWPADPASLSVSKRASRQSASHAGNLIQTDDDYDDEARKGRPINNTVETTLDRLEDWFGLKQQLQQSSSSRTPSAASSHRTATATAYSAAKTEQVRVLIHPVAPTDTLPSLALHYGADIQVLRKSNKLWPGDPVQIRKVIYIPVDSCKHRPPNAEIKVVPATRGAVDATNANANTLVFVPKAEEEDLLTGTPTAEIPQPTFVADSLAGMRVSDPVSDFMPDTNKAYTDSAAAAPALFGTSLTRAGSITMNSAKQQTSSSTSYPASLTPSLRTLNQQQSQLLATTTTSGTSSVGGGSKTPSVAASASAASSGFVPPRQPLHVAKVPADQLRFFANDAKPASLSNRKPGPGDVDYRPGESGIDDLLALGVEQSNGIRPDLSRQSSTSNVSRFGYDDDEEEDEWKPNTWHFGSSGTSTNKPSHDTAHGADSYAGWNDAPPPPNAIVAKAYDGGKAYQKRQAQKSHRLLYDLAAGLPANTGAASKWARPIQFGDSLPSSGDAGSPAVRSGTASGKGGLGKLLDDTIRGRISVEAALEGALEGVRAKTSLPQTRIGAPPPPARSAAAAVGTATRQQARTQPGYHPATAAPSPPQPQAANTTLIDPLSTSSPANTMRSYNPTSTGLGQRRKVDWAKGKDE</sequence>
<feature type="compositionally biased region" description="Polar residues" evidence="1">
    <location>
        <begin position="145"/>
        <end position="162"/>
    </location>
</feature>
<dbReference type="InterPro" id="IPR045030">
    <property type="entry name" value="LYSM1-4"/>
</dbReference>
<name>A0A2N8UAV5_9BASI</name>
<proteinExistence type="predicted"/>
<feature type="compositionally biased region" description="Low complexity" evidence="1">
    <location>
        <begin position="1"/>
        <end position="21"/>
    </location>
</feature>